<accession>A0A2K8T6T3</accession>
<dbReference type="KEGG" id="nfl:COO91_09525"/>
<keyword evidence="2" id="KW-1185">Reference proteome</keyword>
<geneLocation type="plasmid" evidence="2">
    <name>pnfsy05</name>
</geneLocation>
<organism evidence="1 2">
    <name type="scientific">Nostoc flagelliforme CCNUN1</name>
    <dbReference type="NCBI Taxonomy" id="2038116"/>
    <lineage>
        <taxon>Bacteria</taxon>
        <taxon>Bacillati</taxon>
        <taxon>Cyanobacteriota</taxon>
        <taxon>Cyanophyceae</taxon>
        <taxon>Nostocales</taxon>
        <taxon>Nostocaceae</taxon>
        <taxon>Nostoc</taxon>
    </lineage>
</organism>
<protein>
    <submittedName>
        <fullName evidence="1">Uncharacterized protein</fullName>
    </submittedName>
</protein>
<dbReference type="AlphaFoldDB" id="A0A2K8T6T3"/>
<dbReference type="Proteomes" id="UP000232003">
    <property type="component" value="Plasmid pNFSY05"/>
</dbReference>
<evidence type="ECO:0000313" key="2">
    <source>
        <dbReference type="Proteomes" id="UP000232003"/>
    </source>
</evidence>
<reference evidence="1 2" key="1">
    <citation type="submission" date="2017-11" db="EMBL/GenBank/DDBJ databases">
        <title>Complete genome of a free-living desiccation-tolerant cyanobacterium and its photosynthetic adaptation to extreme terrestrial habitat.</title>
        <authorList>
            <person name="Shang J."/>
        </authorList>
    </citation>
    <scope>NUCLEOTIDE SEQUENCE [LARGE SCALE GENOMIC DNA]</scope>
    <source>
        <strain evidence="1 2">CCNUN1</strain>
        <plasmid evidence="2">pnfsy05</plasmid>
    </source>
</reference>
<gene>
    <name evidence="1" type="ORF">COO91_09525</name>
</gene>
<sequence>MEIVILAILLTPVDIKLYIAILGLHRLHTVLLSLITNAV</sequence>
<keyword evidence="1" id="KW-0614">Plasmid</keyword>
<dbReference type="EMBL" id="CP024790">
    <property type="protein sequence ID" value="AUB43350.1"/>
    <property type="molecule type" value="Genomic_DNA"/>
</dbReference>
<name>A0A2K8T6T3_9NOSO</name>
<evidence type="ECO:0000313" key="1">
    <source>
        <dbReference type="EMBL" id="AUB43350.1"/>
    </source>
</evidence>
<proteinExistence type="predicted"/>